<dbReference type="SFLD" id="SFLDG00358">
    <property type="entry name" value="Main_(cytGST)"/>
    <property type="match status" value="1"/>
</dbReference>
<dbReference type="EC" id="2.5.1.18" evidence="3"/>
<name>A0A516SF62_9NEIS</name>
<dbReference type="Pfam" id="PF00043">
    <property type="entry name" value="GST_C"/>
    <property type="match status" value="1"/>
</dbReference>
<keyword evidence="4" id="KW-1185">Reference proteome</keyword>
<evidence type="ECO:0000313" key="4">
    <source>
        <dbReference type="Proteomes" id="UP000317550"/>
    </source>
</evidence>
<dbReference type="InterPro" id="IPR040079">
    <property type="entry name" value="Glutathione_S-Trfase"/>
</dbReference>
<keyword evidence="3" id="KW-0808">Transferase</keyword>
<dbReference type="GO" id="GO:0004364">
    <property type="term" value="F:glutathione transferase activity"/>
    <property type="evidence" value="ECO:0007669"/>
    <property type="project" value="UniProtKB-EC"/>
</dbReference>
<gene>
    <name evidence="3" type="primary">gstA</name>
    <name evidence="3" type="ORF">FNU76_10635</name>
</gene>
<protein>
    <submittedName>
        <fullName evidence="3">Glutathione transferase GstA</fullName>
        <ecNumber evidence="3">2.5.1.18</ecNumber>
    </submittedName>
</protein>
<dbReference type="SFLD" id="SFLDS00019">
    <property type="entry name" value="Glutathione_Transferase_(cytos"/>
    <property type="match status" value="1"/>
</dbReference>
<dbReference type="PROSITE" id="PS50405">
    <property type="entry name" value="GST_CTER"/>
    <property type="match status" value="1"/>
</dbReference>
<evidence type="ECO:0000259" key="1">
    <source>
        <dbReference type="PROSITE" id="PS50404"/>
    </source>
</evidence>
<dbReference type="SUPFAM" id="SSF47616">
    <property type="entry name" value="GST C-terminal domain-like"/>
    <property type="match status" value="1"/>
</dbReference>
<reference evidence="4" key="1">
    <citation type="submission" date="2019-07" db="EMBL/GenBank/DDBJ databases">
        <title>Chitinimonas sp. nov., isolated from Ny-Alesund, arctica soil.</title>
        <authorList>
            <person name="Xu Q."/>
            <person name="Peng F."/>
        </authorList>
    </citation>
    <scope>NUCLEOTIDE SEQUENCE [LARGE SCALE GENOMIC DNA]</scope>
    <source>
        <strain evidence="4">R3-44</strain>
    </source>
</reference>
<organism evidence="3 4">
    <name type="scientific">Chitinimonas arctica</name>
    <dbReference type="NCBI Taxonomy" id="2594795"/>
    <lineage>
        <taxon>Bacteria</taxon>
        <taxon>Pseudomonadati</taxon>
        <taxon>Pseudomonadota</taxon>
        <taxon>Betaproteobacteria</taxon>
        <taxon>Neisseriales</taxon>
        <taxon>Chitinibacteraceae</taxon>
        <taxon>Chitinimonas</taxon>
    </lineage>
</organism>
<dbReference type="OrthoDB" id="4772551at2"/>
<dbReference type="KEGG" id="cari:FNU76_10635"/>
<dbReference type="SUPFAM" id="SSF52833">
    <property type="entry name" value="Thioredoxin-like"/>
    <property type="match status" value="1"/>
</dbReference>
<evidence type="ECO:0000313" key="3">
    <source>
        <dbReference type="EMBL" id="QDQ26783.1"/>
    </source>
</evidence>
<dbReference type="Proteomes" id="UP000317550">
    <property type="component" value="Chromosome"/>
</dbReference>
<feature type="domain" description="GST C-terminal" evidence="2">
    <location>
        <begin position="87"/>
        <end position="202"/>
    </location>
</feature>
<dbReference type="AlphaFoldDB" id="A0A516SF62"/>
<dbReference type="PANTHER" id="PTHR44051">
    <property type="entry name" value="GLUTATHIONE S-TRANSFERASE-RELATED"/>
    <property type="match status" value="1"/>
</dbReference>
<dbReference type="PANTHER" id="PTHR44051:SF8">
    <property type="entry name" value="GLUTATHIONE S-TRANSFERASE GSTA"/>
    <property type="match status" value="1"/>
</dbReference>
<dbReference type="RefSeq" id="WP_144278177.1">
    <property type="nucleotide sequence ID" value="NZ_CP041730.1"/>
</dbReference>
<dbReference type="InterPro" id="IPR004046">
    <property type="entry name" value="GST_C"/>
</dbReference>
<sequence>MKLYFSPGACSLSVHITLREAGLAFDTEKVDTKTHRTAADVDFYTINPKGYVPAMRLDNGELLTEGTAIVQYLADLAPNSGLAPANGSLERVRLQEWLNFISTEIHKGFSPLWNPASAPETRQAAQERLSHWFGWLNSHFAANDFLLGGRFSVADGYLFTCVNWCNYIGMSLQDWPKLGDFMQRIAARPAVRAAMQAEGLLG</sequence>
<dbReference type="Gene3D" id="1.20.1050.10">
    <property type="match status" value="1"/>
</dbReference>
<dbReference type="Gene3D" id="3.40.30.10">
    <property type="entry name" value="Glutaredoxin"/>
    <property type="match status" value="1"/>
</dbReference>
<dbReference type="InterPro" id="IPR010987">
    <property type="entry name" value="Glutathione-S-Trfase_C-like"/>
</dbReference>
<dbReference type="InterPro" id="IPR036282">
    <property type="entry name" value="Glutathione-S-Trfase_C_sf"/>
</dbReference>
<dbReference type="InterPro" id="IPR036249">
    <property type="entry name" value="Thioredoxin-like_sf"/>
</dbReference>
<dbReference type="NCBIfam" id="NF007831">
    <property type="entry name" value="PRK10542.1"/>
    <property type="match status" value="1"/>
</dbReference>
<dbReference type="EMBL" id="CP041730">
    <property type="protein sequence ID" value="QDQ26783.1"/>
    <property type="molecule type" value="Genomic_DNA"/>
</dbReference>
<dbReference type="InterPro" id="IPR004045">
    <property type="entry name" value="Glutathione_S-Trfase_N"/>
</dbReference>
<accession>A0A516SF62</accession>
<dbReference type="CDD" id="cd03188">
    <property type="entry name" value="GST_C_Beta"/>
    <property type="match status" value="1"/>
</dbReference>
<feature type="domain" description="GST N-terminal" evidence="1">
    <location>
        <begin position="1"/>
        <end position="81"/>
    </location>
</feature>
<dbReference type="SFLD" id="SFLDG01150">
    <property type="entry name" value="Main.1:_Beta-like"/>
    <property type="match status" value="1"/>
</dbReference>
<evidence type="ECO:0000259" key="2">
    <source>
        <dbReference type="PROSITE" id="PS50405"/>
    </source>
</evidence>
<dbReference type="Pfam" id="PF13409">
    <property type="entry name" value="GST_N_2"/>
    <property type="match status" value="1"/>
</dbReference>
<proteinExistence type="predicted"/>
<dbReference type="PROSITE" id="PS50404">
    <property type="entry name" value="GST_NTER"/>
    <property type="match status" value="1"/>
</dbReference>
<dbReference type="CDD" id="cd03057">
    <property type="entry name" value="GST_N_Beta"/>
    <property type="match status" value="1"/>
</dbReference>